<dbReference type="Gene3D" id="2.40.70.10">
    <property type="entry name" value="Acid Proteases"/>
    <property type="match status" value="1"/>
</dbReference>
<name>A0ABQ5EL79_9ASTR</name>
<sequence length="318" mass="36050">MGCGTRYYSLGVFLAIVDAFVRSEGGAIDGSEAIGIIRDPKLELESSCFTFDLVPLSYESVDVVIGENWLLRHKAEMVCHEKVVKMPCVPKELVGFTPRRRMGFRMELVQGATLICEGLCRLTSLERQEVWNDCRSCKVKVGSNGNLWEASVLLGRKKGCVMDTLKFTAMPFGLTNAPAVFMELMSRRDVRTLAIEEAYTTKYSIHPGADMMLCGFRLTNRWLIMKKDIASCGSKHIRKWKLSIKGLQDLLMPRVVKSRDEIFSRWGYCDNHDLSRLDNQSIERDRLIGIGFVLNFVKFISFTFGDKEMISVIEAVSR</sequence>
<evidence type="ECO:0000313" key="2">
    <source>
        <dbReference type="Proteomes" id="UP001151760"/>
    </source>
</evidence>
<dbReference type="Proteomes" id="UP001151760">
    <property type="component" value="Unassembled WGS sequence"/>
</dbReference>
<keyword evidence="2" id="KW-1185">Reference proteome</keyword>
<evidence type="ECO:0000313" key="1">
    <source>
        <dbReference type="EMBL" id="GJT51532.1"/>
    </source>
</evidence>
<accession>A0ABQ5EL79</accession>
<dbReference type="EMBL" id="BQNB010016416">
    <property type="protein sequence ID" value="GJT51532.1"/>
    <property type="molecule type" value="Genomic_DNA"/>
</dbReference>
<gene>
    <name evidence="1" type="ORF">Tco_0977689</name>
</gene>
<keyword evidence="1" id="KW-0548">Nucleotidyltransferase</keyword>
<proteinExistence type="predicted"/>
<dbReference type="InterPro" id="IPR021109">
    <property type="entry name" value="Peptidase_aspartic_dom_sf"/>
</dbReference>
<comment type="caution">
    <text evidence="1">The sequence shown here is derived from an EMBL/GenBank/DDBJ whole genome shotgun (WGS) entry which is preliminary data.</text>
</comment>
<protein>
    <submittedName>
        <fullName evidence="1">Reverse transcriptase domain-containing protein</fullName>
    </submittedName>
</protein>
<keyword evidence="1" id="KW-0808">Transferase</keyword>
<reference evidence="1" key="1">
    <citation type="journal article" date="2022" name="Int. J. Mol. Sci.">
        <title>Draft Genome of Tanacetum Coccineum: Genomic Comparison of Closely Related Tanacetum-Family Plants.</title>
        <authorList>
            <person name="Yamashiro T."/>
            <person name="Shiraishi A."/>
            <person name="Nakayama K."/>
            <person name="Satake H."/>
        </authorList>
    </citation>
    <scope>NUCLEOTIDE SEQUENCE</scope>
</reference>
<reference evidence="1" key="2">
    <citation type="submission" date="2022-01" db="EMBL/GenBank/DDBJ databases">
        <authorList>
            <person name="Yamashiro T."/>
            <person name="Shiraishi A."/>
            <person name="Satake H."/>
            <person name="Nakayama K."/>
        </authorList>
    </citation>
    <scope>NUCLEOTIDE SEQUENCE</scope>
</reference>
<dbReference type="Pfam" id="PF08284">
    <property type="entry name" value="RVP_2"/>
    <property type="match status" value="1"/>
</dbReference>
<dbReference type="GO" id="GO:0003964">
    <property type="term" value="F:RNA-directed DNA polymerase activity"/>
    <property type="evidence" value="ECO:0007669"/>
    <property type="project" value="UniProtKB-KW"/>
</dbReference>
<keyword evidence="1" id="KW-0695">RNA-directed DNA polymerase</keyword>
<organism evidence="1 2">
    <name type="scientific">Tanacetum coccineum</name>
    <dbReference type="NCBI Taxonomy" id="301880"/>
    <lineage>
        <taxon>Eukaryota</taxon>
        <taxon>Viridiplantae</taxon>
        <taxon>Streptophyta</taxon>
        <taxon>Embryophyta</taxon>
        <taxon>Tracheophyta</taxon>
        <taxon>Spermatophyta</taxon>
        <taxon>Magnoliopsida</taxon>
        <taxon>eudicotyledons</taxon>
        <taxon>Gunneridae</taxon>
        <taxon>Pentapetalae</taxon>
        <taxon>asterids</taxon>
        <taxon>campanulids</taxon>
        <taxon>Asterales</taxon>
        <taxon>Asteraceae</taxon>
        <taxon>Asteroideae</taxon>
        <taxon>Anthemideae</taxon>
        <taxon>Anthemidinae</taxon>
        <taxon>Tanacetum</taxon>
    </lineage>
</organism>